<feature type="compositionally biased region" description="Low complexity" evidence="1">
    <location>
        <begin position="15"/>
        <end position="26"/>
    </location>
</feature>
<feature type="region of interest" description="Disordered" evidence="1">
    <location>
        <begin position="293"/>
        <end position="313"/>
    </location>
</feature>
<feature type="region of interest" description="Disordered" evidence="1">
    <location>
        <begin position="74"/>
        <end position="98"/>
    </location>
</feature>
<name>A0AAE0N0I8_9PEZI</name>
<sequence length="340" mass="36559">MDQPGPTPLPAVAGPANAGFQPIAAAAPPPPSRREAAHKIVGWECGACLASNTVPAASLAKAANHTRLGTIAQGRPLADQYKDQRGDEERPGCPDSINRESRLVNAAGDFIKLVGGLNLLADRLTPAGWMCCVDREVHLVPGPALAQQQQQQQQQAQQPGRNDVECRKAVQRHAAFPHICQRCFITNRFGEVLLFTCPSKYRSRGQQTGWQFSMPVAEYEGGRRDFLPDGAFREHCQHFRLLDRARARGSALAAQLLAAPHATPPPAVFAACLAYAEALAAALAAESPGRTNAQAFHGKAKPRGPQKCEPHAEFPAHPDIAALEAVVVVIDDDDNENHDE</sequence>
<protein>
    <submittedName>
        <fullName evidence="2">Uncharacterized protein</fullName>
    </submittedName>
</protein>
<evidence type="ECO:0000256" key="1">
    <source>
        <dbReference type="SAM" id="MobiDB-lite"/>
    </source>
</evidence>
<evidence type="ECO:0000313" key="3">
    <source>
        <dbReference type="Proteomes" id="UP001287356"/>
    </source>
</evidence>
<reference evidence="2" key="1">
    <citation type="journal article" date="2023" name="Mol. Phylogenet. Evol.">
        <title>Genome-scale phylogeny and comparative genomics of the fungal order Sordariales.</title>
        <authorList>
            <person name="Hensen N."/>
            <person name="Bonometti L."/>
            <person name="Westerberg I."/>
            <person name="Brannstrom I.O."/>
            <person name="Guillou S."/>
            <person name="Cros-Aarteil S."/>
            <person name="Calhoun S."/>
            <person name="Haridas S."/>
            <person name="Kuo A."/>
            <person name="Mondo S."/>
            <person name="Pangilinan J."/>
            <person name="Riley R."/>
            <person name="LaButti K."/>
            <person name="Andreopoulos B."/>
            <person name="Lipzen A."/>
            <person name="Chen C."/>
            <person name="Yan M."/>
            <person name="Daum C."/>
            <person name="Ng V."/>
            <person name="Clum A."/>
            <person name="Steindorff A."/>
            <person name="Ohm R.A."/>
            <person name="Martin F."/>
            <person name="Silar P."/>
            <person name="Natvig D.O."/>
            <person name="Lalanne C."/>
            <person name="Gautier V."/>
            <person name="Ament-Velasquez S.L."/>
            <person name="Kruys A."/>
            <person name="Hutchinson M.I."/>
            <person name="Powell A.J."/>
            <person name="Barry K."/>
            <person name="Miller A.N."/>
            <person name="Grigoriev I.V."/>
            <person name="Debuchy R."/>
            <person name="Gladieux P."/>
            <person name="Hiltunen Thoren M."/>
            <person name="Johannesson H."/>
        </authorList>
    </citation>
    <scope>NUCLEOTIDE SEQUENCE</scope>
    <source>
        <strain evidence="2">CBS 958.72</strain>
    </source>
</reference>
<accession>A0AAE0N0I8</accession>
<organism evidence="2 3">
    <name type="scientific">Lasiosphaeria ovina</name>
    <dbReference type="NCBI Taxonomy" id="92902"/>
    <lineage>
        <taxon>Eukaryota</taxon>
        <taxon>Fungi</taxon>
        <taxon>Dikarya</taxon>
        <taxon>Ascomycota</taxon>
        <taxon>Pezizomycotina</taxon>
        <taxon>Sordariomycetes</taxon>
        <taxon>Sordariomycetidae</taxon>
        <taxon>Sordariales</taxon>
        <taxon>Lasiosphaeriaceae</taxon>
        <taxon>Lasiosphaeria</taxon>
    </lineage>
</organism>
<evidence type="ECO:0000313" key="2">
    <source>
        <dbReference type="EMBL" id="KAK3366222.1"/>
    </source>
</evidence>
<keyword evidence="3" id="KW-1185">Reference proteome</keyword>
<gene>
    <name evidence="2" type="ORF">B0T24DRAFT_683259</name>
</gene>
<proteinExistence type="predicted"/>
<dbReference type="Proteomes" id="UP001287356">
    <property type="component" value="Unassembled WGS sequence"/>
</dbReference>
<feature type="region of interest" description="Disordered" evidence="1">
    <location>
        <begin position="1"/>
        <end position="32"/>
    </location>
</feature>
<comment type="caution">
    <text evidence="2">The sequence shown here is derived from an EMBL/GenBank/DDBJ whole genome shotgun (WGS) entry which is preliminary data.</text>
</comment>
<dbReference type="EMBL" id="JAULSN010000008">
    <property type="protein sequence ID" value="KAK3366222.1"/>
    <property type="molecule type" value="Genomic_DNA"/>
</dbReference>
<dbReference type="AlphaFoldDB" id="A0AAE0N0I8"/>
<reference evidence="2" key="2">
    <citation type="submission" date="2023-06" db="EMBL/GenBank/DDBJ databases">
        <authorList>
            <consortium name="Lawrence Berkeley National Laboratory"/>
            <person name="Haridas S."/>
            <person name="Hensen N."/>
            <person name="Bonometti L."/>
            <person name="Westerberg I."/>
            <person name="Brannstrom I.O."/>
            <person name="Guillou S."/>
            <person name="Cros-Aarteil S."/>
            <person name="Calhoun S."/>
            <person name="Kuo A."/>
            <person name="Mondo S."/>
            <person name="Pangilinan J."/>
            <person name="Riley R."/>
            <person name="Labutti K."/>
            <person name="Andreopoulos B."/>
            <person name="Lipzen A."/>
            <person name="Chen C."/>
            <person name="Yanf M."/>
            <person name="Daum C."/>
            <person name="Ng V."/>
            <person name="Clum A."/>
            <person name="Steindorff A."/>
            <person name="Ohm R."/>
            <person name="Martin F."/>
            <person name="Silar P."/>
            <person name="Natvig D."/>
            <person name="Lalanne C."/>
            <person name="Gautier V."/>
            <person name="Ament-Velasquez S.L."/>
            <person name="Kruys A."/>
            <person name="Hutchinson M.I."/>
            <person name="Powell A.J."/>
            <person name="Barry K."/>
            <person name="Miller A.N."/>
            <person name="Grigoriev I.V."/>
            <person name="Debuchy R."/>
            <person name="Gladieux P."/>
            <person name="Thoren M.H."/>
            <person name="Johannesson H."/>
        </authorList>
    </citation>
    <scope>NUCLEOTIDE SEQUENCE</scope>
    <source>
        <strain evidence="2">CBS 958.72</strain>
    </source>
</reference>
<feature type="compositionally biased region" description="Basic and acidic residues" evidence="1">
    <location>
        <begin position="80"/>
        <end position="98"/>
    </location>
</feature>